<feature type="domain" description="DUF4352" evidence="3">
    <location>
        <begin position="170"/>
        <end position="242"/>
    </location>
</feature>
<dbReference type="EMBL" id="QICD01000002">
    <property type="protein sequence ID" value="RNL48406.1"/>
    <property type="molecule type" value="Genomic_DNA"/>
</dbReference>
<evidence type="ECO:0000259" key="3">
    <source>
        <dbReference type="Pfam" id="PF11611"/>
    </source>
</evidence>
<keyword evidence="2" id="KW-0472">Membrane</keyword>
<sequence length="259" mass="26788">MREYRNSDYPDGMGRMRIHAMPLPLSAMAVTGFVLGIVALVLSAVPFVNNFAFLLVLLGLPFSIVGLVAAGRKKKRGKALAIAGIVLCSLSLVVVIVSQSAYSAAVEEAFSGSSVAAVSDAPPSQNAQGDASPADAVDYSSLAIGSAAELRNGLTVRVDSVQTGLVNYDGSPVTGVTVTYANNGSREASFNPFDWKGQDGSGAQRTTTYYSNGENALNSGTLAAGGTVSGNVYFDGDIAKVLYYSSVFSSSSQVAWNVS</sequence>
<feature type="transmembrane region" description="Helical" evidence="2">
    <location>
        <begin position="51"/>
        <end position="70"/>
    </location>
</feature>
<dbReference type="Proteomes" id="UP000278632">
    <property type="component" value="Unassembled WGS sequence"/>
</dbReference>
<name>A0A3N0BJD5_9ACTN</name>
<feature type="transmembrane region" description="Helical" evidence="2">
    <location>
        <begin position="21"/>
        <end position="45"/>
    </location>
</feature>
<reference evidence="5" key="1">
    <citation type="submission" date="2018-05" db="EMBL/GenBank/DDBJ databases">
        <title>Genome Sequencing of selected type strains of the family Eggerthellaceae.</title>
        <authorList>
            <person name="Danylec N."/>
            <person name="Stoll D.A."/>
            <person name="Doetsch A."/>
            <person name="Huch M."/>
        </authorList>
    </citation>
    <scope>NUCLEOTIDE SEQUENCE [LARGE SCALE GENOMIC DNA]</scope>
    <source>
        <strain evidence="5">DSM 16106</strain>
    </source>
</reference>
<gene>
    <name evidence="4" type="ORF">DMP08_01985</name>
</gene>
<feature type="transmembrane region" description="Helical" evidence="2">
    <location>
        <begin position="79"/>
        <end position="97"/>
    </location>
</feature>
<keyword evidence="5" id="KW-1185">Reference proteome</keyword>
<protein>
    <recommendedName>
        <fullName evidence="3">DUF4352 domain-containing protein</fullName>
    </recommendedName>
</protein>
<keyword evidence="2" id="KW-0812">Transmembrane</keyword>
<dbReference type="RefSeq" id="WP_123191326.1">
    <property type="nucleotide sequence ID" value="NZ_QICD01000002.1"/>
</dbReference>
<dbReference type="Pfam" id="PF11611">
    <property type="entry name" value="DUF4352"/>
    <property type="match status" value="1"/>
</dbReference>
<comment type="caution">
    <text evidence="4">The sequence shown here is derived from an EMBL/GenBank/DDBJ whole genome shotgun (WGS) entry which is preliminary data.</text>
</comment>
<proteinExistence type="predicted"/>
<evidence type="ECO:0000256" key="2">
    <source>
        <dbReference type="SAM" id="Phobius"/>
    </source>
</evidence>
<evidence type="ECO:0000313" key="5">
    <source>
        <dbReference type="Proteomes" id="UP000278632"/>
    </source>
</evidence>
<organism evidence="4 5">
    <name type="scientific">Paraeggerthella hongkongensis</name>
    <dbReference type="NCBI Taxonomy" id="230658"/>
    <lineage>
        <taxon>Bacteria</taxon>
        <taxon>Bacillati</taxon>
        <taxon>Actinomycetota</taxon>
        <taxon>Coriobacteriia</taxon>
        <taxon>Eggerthellales</taxon>
        <taxon>Eggerthellaceae</taxon>
        <taxon>Paraeggerthella</taxon>
    </lineage>
</organism>
<dbReference type="Gene3D" id="2.60.40.1240">
    <property type="match status" value="1"/>
</dbReference>
<keyword evidence="1" id="KW-0732">Signal</keyword>
<evidence type="ECO:0000313" key="4">
    <source>
        <dbReference type="EMBL" id="RNL48406.1"/>
    </source>
</evidence>
<dbReference type="InterPro" id="IPR029051">
    <property type="entry name" value="DUF4352"/>
</dbReference>
<accession>A0A3N0BJD5</accession>
<keyword evidence="2" id="KW-1133">Transmembrane helix</keyword>
<dbReference type="InterPro" id="IPR029050">
    <property type="entry name" value="Immunoprotect_excell_Ig-like"/>
</dbReference>
<dbReference type="AlphaFoldDB" id="A0A3N0BJD5"/>
<dbReference type="OrthoDB" id="3183367at2"/>
<evidence type="ECO:0000256" key="1">
    <source>
        <dbReference type="ARBA" id="ARBA00022729"/>
    </source>
</evidence>